<reference evidence="1 2" key="1">
    <citation type="journal article" date="2003" name="Nature">
        <title>Genome divergence in two Prochlorococcus ecotypes reflects oceanic niche differentiation.</title>
        <authorList>
            <person name="Rocap G."/>
            <person name="Larimer F.W."/>
            <person name="Lamerdin J.E."/>
            <person name="Malfatti S."/>
            <person name="Chain P."/>
            <person name="Ahlgren N.A."/>
            <person name="Arellano A."/>
            <person name="Coleman M."/>
            <person name="Hauser L."/>
            <person name="Hess W.R."/>
            <person name="Johnson Z.I."/>
            <person name="Land M.L."/>
            <person name="Lindell D."/>
            <person name="Post A.F."/>
            <person name="Regala W."/>
            <person name="Shah M."/>
            <person name="Shaw S.L."/>
            <person name="Steglich C."/>
            <person name="Sullivan M.B."/>
            <person name="Ting C.S."/>
            <person name="Tolonen A."/>
            <person name="Webb E.A."/>
            <person name="Zinser E.R."/>
            <person name="Chisholm S.W."/>
        </authorList>
    </citation>
    <scope>NUCLEOTIDE SEQUENCE [LARGE SCALE GENOMIC DNA]</scope>
    <source>
        <strain evidence="2">MIT 9313</strain>
    </source>
</reference>
<organism evidence="1 2">
    <name type="scientific">Prochlorococcus marinus (strain MIT 9313)</name>
    <dbReference type="NCBI Taxonomy" id="74547"/>
    <lineage>
        <taxon>Bacteria</taxon>
        <taxon>Bacillati</taxon>
        <taxon>Cyanobacteriota</taxon>
        <taxon>Cyanophyceae</taxon>
        <taxon>Synechococcales</taxon>
        <taxon>Prochlorococcaceae</taxon>
        <taxon>Prochlorococcus</taxon>
    </lineage>
</organism>
<proteinExistence type="predicted"/>
<evidence type="ECO:0000313" key="2">
    <source>
        <dbReference type="Proteomes" id="UP000001423"/>
    </source>
</evidence>
<dbReference type="KEGG" id="pmt:PMT_1941"/>
<dbReference type="AlphaFoldDB" id="Q7V4L0"/>
<protein>
    <submittedName>
        <fullName evidence="1">Uncharacterized protein</fullName>
    </submittedName>
</protein>
<dbReference type="Proteomes" id="UP000001423">
    <property type="component" value="Chromosome"/>
</dbReference>
<gene>
    <name evidence="1" type="ordered locus">PMT_1941</name>
</gene>
<name>Q7V4L0_PROMM</name>
<dbReference type="EMBL" id="BX548175">
    <property type="protein sequence ID" value="CAE22115.1"/>
    <property type="molecule type" value="Genomic_DNA"/>
</dbReference>
<sequence>MILKTFMPRLARGIFLLAARSAILSSGVPFSSRVVADQVGGVPLPDQPLQDLEIKNSRKLYTRCSSRPRRFRTHEGWSPSESLPPSNPKMLLTTSRTNSFLKIY</sequence>
<keyword evidence="2" id="KW-1185">Reference proteome</keyword>
<evidence type="ECO:0000313" key="1">
    <source>
        <dbReference type="EMBL" id="CAE22115.1"/>
    </source>
</evidence>
<accession>Q7V4L0</accession>
<dbReference type="HOGENOM" id="CLU_2247664_0_0_3"/>